<keyword evidence="2" id="KW-1185">Reference proteome</keyword>
<gene>
    <name evidence="1" type="ORF">G5B17_02235</name>
</gene>
<dbReference type="Proteomes" id="UP001644719">
    <property type="component" value="Unassembled WGS sequence"/>
</dbReference>
<protein>
    <recommendedName>
        <fullName evidence="3">DUF4435 domain-containing protein</fullName>
    </recommendedName>
</protein>
<evidence type="ECO:0000313" key="2">
    <source>
        <dbReference type="Proteomes" id="UP001644719"/>
    </source>
</evidence>
<dbReference type="RefSeq" id="WP_173769266.1">
    <property type="nucleotide sequence ID" value="NZ_JAAITS010000004.1"/>
</dbReference>
<sequence>MDKLEFDESIFKYDECKLLFREPYRLNSYITISQPTMQDIINFGEQEYYQMIGLLCGTPSDFKVMLWDNGQDWNKISEFDFFCVFATSLTPDKTGILFGDLDFSKFRLATKNETGETVLYNEELDFAIDSFIYHHIVSYIRRINGMTYTGTKIIKGATAKKLVIERDRNRMKAQANKPYESQLVNLISAMLVYPGFKYSKDQLKECGIYEFMDAVKRSQIYTSTIALTQGAYSGFMDTKNIKQESFNWLRSTDQT</sequence>
<comment type="caution">
    <text evidence="1">The sequence shown here is derived from an EMBL/GenBank/DDBJ whole genome shotgun (WGS) entry which is preliminary data.</text>
</comment>
<name>A0ABX2H3D9_9FIRM</name>
<evidence type="ECO:0008006" key="3">
    <source>
        <dbReference type="Google" id="ProtNLM"/>
    </source>
</evidence>
<dbReference type="EMBL" id="JAAITS010000004">
    <property type="protein sequence ID" value="NSG84277.1"/>
    <property type="molecule type" value="Genomic_DNA"/>
</dbReference>
<reference evidence="1 2" key="1">
    <citation type="journal article" date="2020" name="Cell Host Microbe">
        <title>Functional and Genomic Variation between Human-Derived Isolates of Lachnospiraceae Reveals Inter- and Intra-Species Diversity.</title>
        <authorList>
            <person name="Sorbara M.T."/>
            <person name="Littmann E.R."/>
            <person name="Fontana E."/>
            <person name="Moody T.U."/>
            <person name="Kohout C.E."/>
            <person name="Gjonbalaj M."/>
            <person name="Eaton V."/>
            <person name="Seok R."/>
            <person name="Leiner I.M."/>
            <person name="Pamer E.G."/>
        </authorList>
    </citation>
    <scope>NUCLEOTIDE SEQUENCE [LARGE SCALE GENOMIC DNA]</scope>
    <source>
        <strain evidence="1 2">MSK.17.74</strain>
    </source>
</reference>
<accession>A0ABX2H3D9</accession>
<proteinExistence type="predicted"/>
<evidence type="ECO:0000313" key="1">
    <source>
        <dbReference type="EMBL" id="NSG84277.1"/>
    </source>
</evidence>
<organism evidence="1 2">
    <name type="scientific">Blautia faecis</name>
    <dbReference type="NCBI Taxonomy" id="871665"/>
    <lineage>
        <taxon>Bacteria</taxon>
        <taxon>Bacillati</taxon>
        <taxon>Bacillota</taxon>
        <taxon>Clostridia</taxon>
        <taxon>Lachnospirales</taxon>
        <taxon>Lachnospiraceae</taxon>
        <taxon>Blautia</taxon>
    </lineage>
</organism>